<dbReference type="Proteomes" id="UP000284283">
    <property type="component" value="Unassembled WGS sequence"/>
</dbReference>
<dbReference type="InterPro" id="IPR010982">
    <property type="entry name" value="Lambda_DNA-bd_dom_sf"/>
</dbReference>
<dbReference type="Pfam" id="PF01381">
    <property type="entry name" value="HTH_3"/>
    <property type="match status" value="1"/>
</dbReference>
<dbReference type="PROSITE" id="PS50943">
    <property type="entry name" value="HTH_CROC1"/>
    <property type="match status" value="1"/>
</dbReference>
<feature type="domain" description="HTH cro/C1-type" evidence="1">
    <location>
        <begin position="12"/>
        <end position="67"/>
    </location>
</feature>
<dbReference type="AlphaFoldDB" id="A0AAE8F5Y3"/>
<evidence type="ECO:0000259" key="1">
    <source>
        <dbReference type="PROSITE" id="PS50943"/>
    </source>
</evidence>
<evidence type="ECO:0000313" key="2">
    <source>
        <dbReference type="EMBL" id="RNL00684.1"/>
    </source>
</evidence>
<dbReference type="SMART" id="SM00530">
    <property type="entry name" value="HTH_XRE"/>
    <property type="match status" value="1"/>
</dbReference>
<dbReference type="InterPro" id="IPR001387">
    <property type="entry name" value="Cro/C1-type_HTH"/>
</dbReference>
<protein>
    <submittedName>
        <fullName evidence="2">XRE family transcriptional regulator</fullName>
    </submittedName>
</protein>
<dbReference type="GO" id="GO:0003677">
    <property type="term" value="F:DNA binding"/>
    <property type="evidence" value="ECO:0007669"/>
    <property type="project" value="InterPro"/>
</dbReference>
<dbReference type="CDD" id="cd00093">
    <property type="entry name" value="HTH_XRE"/>
    <property type="match status" value="1"/>
</dbReference>
<proteinExistence type="predicted"/>
<dbReference type="EMBL" id="PYTT01000113">
    <property type="protein sequence ID" value="RNL00684.1"/>
    <property type="molecule type" value="Genomic_DNA"/>
</dbReference>
<dbReference type="KEGG" id="xva:C7V42_09550"/>
<dbReference type="SUPFAM" id="SSF47413">
    <property type="entry name" value="lambda repressor-like DNA-binding domains"/>
    <property type="match status" value="1"/>
</dbReference>
<comment type="caution">
    <text evidence="2">The sequence shown here is derived from an EMBL/GenBank/DDBJ whole genome shotgun (WGS) entry which is preliminary data.</text>
</comment>
<evidence type="ECO:0000313" key="3">
    <source>
        <dbReference type="Proteomes" id="UP000284283"/>
    </source>
</evidence>
<sequence>MDSETNSLAARIRAARIGVGMSQTELAQKLDVNRATVGHWERKNRFAPSIDHLYAMSSVLRVSPNWLFHGEDRPKLPEVGGVRAGHESKMLSLSKHLPVSFLASVVALLENAENYL</sequence>
<accession>A0AAE8F5Y3</accession>
<dbReference type="Gene3D" id="1.10.260.40">
    <property type="entry name" value="lambda repressor-like DNA-binding domains"/>
    <property type="match status" value="1"/>
</dbReference>
<reference evidence="2 3" key="1">
    <citation type="submission" date="2018-03" db="EMBL/GenBank/DDBJ databases">
        <authorList>
            <person name="Wu G."/>
        </authorList>
    </citation>
    <scope>NUCLEOTIDE SEQUENCE [LARGE SCALE GENOMIC DNA]</scope>
    <source>
        <strain evidence="2 3">SAM-118</strain>
    </source>
</reference>
<organism evidence="2 3">
    <name type="scientific">Xanthomonas vasicola pv. vasculorum</name>
    <dbReference type="NCBI Taxonomy" id="325776"/>
    <lineage>
        <taxon>Bacteria</taxon>
        <taxon>Pseudomonadati</taxon>
        <taxon>Pseudomonadota</taxon>
        <taxon>Gammaproteobacteria</taxon>
        <taxon>Lysobacterales</taxon>
        <taxon>Lysobacteraceae</taxon>
        <taxon>Xanthomonas</taxon>
    </lineage>
</organism>
<dbReference type="RefSeq" id="WP_082347452.1">
    <property type="nucleotide sequence ID" value="NZ_JAOEIS010000023.1"/>
</dbReference>
<gene>
    <name evidence="2" type="ORF">C9386_13800</name>
</gene>
<name>A0AAE8F5Y3_XANVA</name>